<dbReference type="PANTHER" id="PTHR37812:SF1">
    <property type="entry name" value="MU-LIKE PROPHAGE FLUMU PROTEIN C"/>
    <property type="match status" value="1"/>
</dbReference>
<dbReference type="InterPro" id="IPR009057">
    <property type="entry name" value="Homeodomain-like_sf"/>
</dbReference>
<evidence type="ECO:0000313" key="2">
    <source>
        <dbReference type="EMBL" id="RAL19354.1"/>
    </source>
</evidence>
<dbReference type="PANTHER" id="PTHR37812">
    <property type="entry name" value="MU-LIKE PROPHAGE FLUMU PROTEIN C"/>
    <property type="match status" value="1"/>
</dbReference>
<feature type="domain" description="Mor transcription activator" evidence="1">
    <location>
        <begin position="14"/>
        <end position="112"/>
    </location>
</feature>
<dbReference type="EMBL" id="PTPX01000006">
    <property type="protein sequence ID" value="RAL19354.1"/>
    <property type="molecule type" value="Genomic_DNA"/>
</dbReference>
<dbReference type="RefSeq" id="WP_111749319.1">
    <property type="nucleotide sequence ID" value="NZ_PTPX01000006.1"/>
</dbReference>
<dbReference type="SUPFAM" id="SSF46689">
    <property type="entry name" value="Homeodomain-like"/>
    <property type="match status" value="1"/>
</dbReference>
<protein>
    <submittedName>
        <fullName evidence="2">Transcriptional regulator</fullName>
    </submittedName>
</protein>
<organism evidence="2 3">
    <name type="scientific">Glaesserella australis</name>
    <dbReference type="NCBI Taxonomy" id="2094024"/>
    <lineage>
        <taxon>Bacteria</taxon>
        <taxon>Pseudomonadati</taxon>
        <taxon>Pseudomonadota</taxon>
        <taxon>Gammaproteobacteria</taxon>
        <taxon>Pasteurellales</taxon>
        <taxon>Pasteurellaceae</taxon>
        <taxon>Glaesserella</taxon>
    </lineage>
</organism>
<dbReference type="Gene3D" id="1.10.10.60">
    <property type="entry name" value="Homeodomain-like"/>
    <property type="match status" value="2"/>
</dbReference>
<accession>A0A328C499</accession>
<dbReference type="Pfam" id="PF08765">
    <property type="entry name" value="Mor"/>
    <property type="match status" value="1"/>
</dbReference>
<dbReference type="OrthoDB" id="6387485at2"/>
<dbReference type="InterPro" id="IPR014875">
    <property type="entry name" value="Mor_transcription_activator"/>
</dbReference>
<name>A0A328C499_9PAST</name>
<dbReference type="AlphaFoldDB" id="A0A328C499"/>
<dbReference type="InterPro" id="IPR052411">
    <property type="entry name" value="c-mor_Regulatory_Protein"/>
</dbReference>
<evidence type="ECO:0000259" key="1">
    <source>
        <dbReference type="Pfam" id="PF08765"/>
    </source>
</evidence>
<keyword evidence="3" id="KW-1185">Reference proteome</keyword>
<gene>
    <name evidence="2" type="ORF">C5N92_02590</name>
</gene>
<dbReference type="Proteomes" id="UP000248689">
    <property type="component" value="Unassembled WGS sequence"/>
</dbReference>
<reference evidence="3" key="1">
    <citation type="submission" date="2018-02" db="EMBL/GenBank/DDBJ databases">
        <title>Glaesserella australis sp. nov., isolated from the lungs of pigs.</title>
        <authorList>
            <person name="Turni C."/>
            <person name="Christensen H."/>
        </authorList>
    </citation>
    <scope>NUCLEOTIDE SEQUENCE [LARGE SCALE GENOMIC DNA]</scope>
    <source>
        <strain evidence="3">HS4635</strain>
    </source>
</reference>
<comment type="caution">
    <text evidence="2">The sequence shown here is derived from an EMBL/GenBank/DDBJ whole genome shotgun (WGS) entry which is preliminary data.</text>
</comment>
<sequence>MKADVHNLKNDHFKWPTLLTEVVDVVAHELKELGYDEEESIKKAKKITFAISSYFGGKSFYLPAGEPLKRALRDYEIYRSFDGKNIDQLIRKFRLSQTTIYTIIRQQRKIQKESANKKNTLHQG</sequence>
<proteinExistence type="predicted"/>
<evidence type="ECO:0000313" key="3">
    <source>
        <dbReference type="Proteomes" id="UP000248689"/>
    </source>
</evidence>